<comment type="caution">
    <text evidence="1">The sequence shown here is derived from an EMBL/GenBank/DDBJ whole genome shotgun (WGS) entry which is preliminary data.</text>
</comment>
<sequence length="75" mass="8208">MRATRKQPEPPDVNDAANMLAGGLADIREALGPLDETVRGYRDQLQRDGWSTAAAEQMAITLHQLMLARLFTEGG</sequence>
<proteinExistence type="predicted"/>
<evidence type="ECO:0000313" key="1">
    <source>
        <dbReference type="EMBL" id="MUN41425.1"/>
    </source>
</evidence>
<keyword evidence="2" id="KW-1185">Reference proteome</keyword>
<accession>A0A7K1LB63</accession>
<evidence type="ECO:0000313" key="2">
    <source>
        <dbReference type="Proteomes" id="UP000432015"/>
    </source>
</evidence>
<dbReference type="Proteomes" id="UP000432015">
    <property type="component" value="Unassembled WGS sequence"/>
</dbReference>
<protein>
    <submittedName>
        <fullName evidence="1">Uncharacterized protein</fullName>
    </submittedName>
</protein>
<dbReference type="AlphaFoldDB" id="A0A7K1LB63"/>
<name>A0A7K1LB63_9ACTN</name>
<dbReference type="EMBL" id="WOFH01000014">
    <property type="protein sequence ID" value="MUN41425.1"/>
    <property type="molecule type" value="Genomic_DNA"/>
</dbReference>
<reference evidence="1 2" key="1">
    <citation type="submission" date="2019-11" db="EMBL/GenBank/DDBJ databases">
        <authorList>
            <person name="Cao P."/>
        </authorList>
    </citation>
    <scope>NUCLEOTIDE SEQUENCE [LARGE SCALE GENOMIC DNA]</scope>
    <source>
        <strain evidence="1 2">NEAU-AAG5</strain>
    </source>
</reference>
<dbReference type="RefSeq" id="WP_156220596.1">
    <property type="nucleotide sequence ID" value="NZ_WOFH01000014.1"/>
</dbReference>
<gene>
    <name evidence="1" type="ORF">GNZ18_33255</name>
</gene>
<organism evidence="1 2">
    <name type="scientific">Actinomadura litoris</name>
    <dbReference type="NCBI Taxonomy" id="2678616"/>
    <lineage>
        <taxon>Bacteria</taxon>
        <taxon>Bacillati</taxon>
        <taxon>Actinomycetota</taxon>
        <taxon>Actinomycetes</taxon>
        <taxon>Streptosporangiales</taxon>
        <taxon>Thermomonosporaceae</taxon>
        <taxon>Actinomadura</taxon>
    </lineage>
</organism>